<reference evidence="2 3" key="1">
    <citation type="submission" date="2014-01" db="EMBL/GenBank/DDBJ databases">
        <title>Full genme sequencing of cellulolytic bacterium Gynuella sunshinyii YC6258T gen. nov., sp. nov.</title>
        <authorList>
            <person name="Khan H."/>
            <person name="Chung E.J."/>
            <person name="Chung Y.R."/>
        </authorList>
    </citation>
    <scope>NUCLEOTIDE SEQUENCE [LARGE SCALE GENOMIC DNA]</scope>
    <source>
        <strain evidence="2 3">YC6258</strain>
    </source>
</reference>
<feature type="compositionally biased region" description="Acidic residues" evidence="1">
    <location>
        <begin position="114"/>
        <end position="129"/>
    </location>
</feature>
<dbReference type="STRING" id="1445510.YC6258_05223"/>
<dbReference type="AlphaFoldDB" id="A0A0C5VVF9"/>
<name>A0A0C5VVF9_9GAMM</name>
<protein>
    <submittedName>
        <fullName evidence="2">Uncharacterized protein</fullName>
    </submittedName>
</protein>
<dbReference type="EMBL" id="CP007142">
    <property type="protein sequence ID" value="AJQ97253.1"/>
    <property type="molecule type" value="Genomic_DNA"/>
</dbReference>
<dbReference type="PATRIC" id="fig|1445510.3.peg.5186"/>
<accession>A0A0C5VVF9</accession>
<dbReference type="PANTHER" id="PTHR30634">
    <property type="entry name" value="OUTER MEMBRANE LOLAB LIPOPROTEIN INSERTION APPARATUS"/>
    <property type="match status" value="1"/>
</dbReference>
<dbReference type="RefSeq" id="WP_044619039.1">
    <property type="nucleotide sequence ID" value="NZ_CP007142.1"/>
</dbReference>
<dbReference type="PANTHER" id="PTHR30634:SF14">
    <property type="match status" value="1"/>
</dbReference>
<dbReference type="Pfam" id="PF18934">
    <property type="entry name" value="DUF5682"/>
    <property type="match status" value="1"/>
</dbReference>
<feature type="region of interest" description="Disordered" evidence="1">
    <location>
        <begin position="109"/>
        <end position="140"/>
    </location>
</feature>
<evidence type="ECO:0000313" key="2">
    <source>
        <dbReference type="EMBL" id="AJQ97253.1"/>
    </source>
</evidence>
<evidence type="ECO:0000256" key="1">
    <source>
        <dbReference type="SAM" id="MobiDB-lite"/>
    </source>
</evidence>
<evidence type="ECO:0000313" key="3">
    <source>
        <dbReference type="Proteomes" id="UP000032266"/>
    </source>
</evidence>
<gene>
    <name evidence="2" type="ORF">YC6258_05223</name>
</gene>
<dbReference type="KEGG" id="gsn:YC6258_05223"/>
<dbReference type="InterPro" id="IPR050458">
    <property type="entry name" value="LolB"/>
</dbReference>
<dbReference type="OrthoDB" id="9768066at2"/>
<sequence>MSKSDIHYLGIRHHGPGSAKRLVAALDTLRPTQLLIEGPADCSELMSMLADSGMQPPVALLAYAADNPEHSIYYPFAEFSPEYQASCWAMRHQAELHLIDIPVGIQLAGNKSDETEDGDESSETDESDESASPSNDDHPQLFEDPIAVLARLSGYQDSEAWWNDLIEQNHDDDLAIFDTVAQAMAALRESITEEHPSHSRDLVREAYMRREISRLSTTTEGPTVVVCGAWHVPALQAQHSSKDDRALIATLARKLPASKLKSTWIPWTSPRLAQRSGYGAGVASPMWYQHLWDQRENSQALEYWLTHVTQALRNSGQVISSASVIEAVRLSHSLATVRNRPSPGFEEIREAVIACLCFGESLIWNQLETQLLLGHAVGSIPEHAPLAPLLEDLQKQQKRHKLKAEALDRELSLDLRSEAGLGKSILLHRLNILNVPWGRITDAGGSRGTFRERWQLSWQPEFAIQLVENLVYGSTIEQAAGNRLSEVLASEHNLTQLAETTQLALEAQLNNAAETGLVQLEQRAAHTSDALELLESIAPLVQIHRYGSARELSLQHVGALIDRLAIQAALALPYACRNLNDDEAGHLCRSITKAHQALQLAELDSELMAQWWHSLQQVIEQHSSSMQVAGLCCRLLYQAGHLAAEVLQTQLGKALSPAVATAEAARFFDGFFTDAVQRLLYDTVLMTAVEQWLLQLQEQEFIEHLPLFRRVFAALDASERKRLLDSINRDHSHAQSTRQIRTEALASWPEQLQRLGKLIQRDKTWHQ</sequence>
<organism evidence="2 3">
    <name type="scientific">Gynuella sunshinyii YC6258</name>
    <dbReference type="NCBI Taxonomy" id="1445510"/>
    <lineage>
        <taxon>Bacteria</taxon>
        <taxon>Pseudomonadati</taxon>
        <taxon>Pseudomonadota</taxon>
        <taxon>Gammaproteobacteria</taxon>
        <taxon>Oceanospirillales</taxon>
        <taxon>Saccharospirillaceae</taxon>
        <taxon>Gynuella</taxon>
    </lineage>
</organism>
<dbReference type="HOGENOM" id="CLU_009152_1_0_6"/>
<dbReference type="Proteomes" id="UP000032266">
    <property type="component" value="Chromosome"/>
</dbReference>
<proteinExistence type="predicted"/>
<dbReference type="InterPro" id="IPR043737">
    <property type="entry name" value="DUF5682"/>
</dbReference>
<keyword evidence="3" id="KW-1185">Reference proteome</keyword>